<dbReference type="RefSeq" id="WP_026992706.1">
    <property type="nucleotide sequence ID" value="NZ_JRLY01000008.1"/>
</dbReference>
<organism evidence="2 3">
    <name type="scientific">Flavobacterium subsaxonicum WB 4.1-42 = DSM 21790</name>
    <dbReference type="NCBI Taxonomy" id="1121898"/>
    <lineage>
        <taxon>Bacteria</taxon>
        <taxon>Pseudomonadati</taxon>
        <taxon>Bacteroidota</taxon>
        <taxon>Flavobacteriia</taxon>
        <taxon>Flavobacteriales</taxon>
        <taxon>Flavobacteriaceae</taxon>
        <taxon>Flavobacterium</taxon>
    </lineage>
</organism>
<evidence type="ECO:0000313" key="3">
    <source>
        <dbReference type="Proteomes" id="UP000030111"/>
    </source>
</evidence>
<protein>
    <recommendedName>
        <fullName evidence="4">Lipoprotein</fullName>
    </recommendedName>
</protein>
<dbReference type="EMBL" id="JRLY01000008">
    <property type="protein sequence ID" value="KGO92622.1"/>
    <property type="molecule type" value="Genomic_DNA"/>
</dbReference>
<dbReference type="PROSITE" id="PS51257">
    <property type="entry name" value="PROKAR_LIPOPROTEIN"/>
    <property type="match status" value="1"/>
</dbReference>
<sequence>MKKFNLLLILLLLALACKSKNTGGSNCQAVIKILKSKEFDNFYRLCERPEKEIYIYDSTNKFGECKKIPIACDKTLNVIKTDFEINLNSTSDEKNNKVVLYNFEKNKINFKFYFINTRSNSTLVVTYDSNTNEIINTERGAF</sequence>
<comment type="caution">
    <text evidence="2">The sequence shown here is derived from an EMBL/GenBank/DDBJ whole genome shotgun (WGS) entry which is preliminary data.</text>
</comment>
<reference evidence="2 3" key="1">
    <citation type="submission" date="2013-09" db="EMBL/GenBank/DDBJ databases">
        <authorList>
            <person name="Zeng Z."/>
            <person name="Chen C."/>
        </authorList>
    </citation>
    <scope>NUCLEOTIDE SEQUENCE [LARGE SCALE GENOMIC DNA]</scope>
    <source>
        <strain evidence="2 3">WB 4.1-42</strain>
    </source>
</reference>
<proteinExistence type="predicted"/>
<name>A0A0A2MJ33_9FLAO</name>
<gene>
    <name evidence="2" type="ORF">Q766_10865</name>
</gene>
<dbReference type="Proteomes" id="UP000030111">
    <property type="component" value="Unassembled WGS sequence"/>
</dbReference>
<evidence type="ECO:0000256" key="1">
    <source>
        <dbReference type="SAM" id="SignalP"/>
    </source>
</evidence>
<dbReference type="AlphaFoldDB" id="A0A0A2MJ33"/>
<evidence type="ECO:0000313" key="2">
    <source>
        <dbReference type="EMBL" id="KGO92622.1"/>
    </source>
</evidence>
<keyword evidence="1" id="KW-0732">Signal</keyword>
<evidence type="ECO:0008006" key="4">
    <source>
        <dbReference type="Google" id="ProtNLM"/>
    </source>
</evidence>
<feature type="signal peptide" evidence="1">
    <location>
        <begin position="1"/>
        <end position="19"/>
    </location>
</feature>
<accession>A0A0A2MJ33</accession>
<keyword evidence="3" id="KW-1185">Reference proteome</keyword>
<feature type="chain" id="PRO_5001992269" description="Lipoprotein" evidence="1">
    <location>
        <begin position="20"/>
        <end position="142"/>
    </location>
</feature>